<evidence type="ECO:0000313" key="4">
    <source>
        <dbReference type="EMBL" id="MFC4160938.1"/>
    </source>
</evidence>
<dbReference type="Gene3D" id="3.40.190.10">
    <property type="entry name" value="Periplasmic binding protein-like II"/>
    <property type="match status" value="2"/>
</dbReference>
<proteinExistence type="predicted"/>
<dbReference type="PANTHER" id="PTHR35936">
    <property type="entry name" value="MEMBRANE-BOUND LYTIC MUREIN TRANSGLYCOSYLASE F"/>
    <property type="match status" value="1"/>
</dbReference>
<evidence type="ECO:0000259" key="3">
    <source>
        <dbReference type="SMART" id="SM00062"/>
    </source>
</evidence>
<dbReference type="SUPFAM" id="SSF53850">
    <property type="entry name" value="Periplasmic binding protein-like II"/>
    <property type="match status" value="1"/>
</dbReference>
<feature type="domain" description="Solute-binding protein family 3/N-terminal" evidence="3">
    <location>
        <begin position="22"/>
        <end position="253"/>
    </location>
</feature>
<reference evidence="5" key="1">
    <citation type="journal article" date="2019" name="Int. J. Syst. Evol. Microbiol.">
        <title>The Global Catalogue of Microorganisms (GCM) 10K type strain sequencing project: providing services to taxonomists for standard genome sequencing and annotation.</title>
        <authorList>
            <consortium name="The Broad Institute Genomics Platform"/>
            <consortium name="The Broad Institute Genome Sequencing Center for Infectious Disease"/>
            <person name="Wu L."/>
            <person name="Ma J."/>
        </authorList>
    </citation>
    <scope>NUCLEOTIDE SEQUENCE [LARGE SCALE GENOMIC DNA]</scope>
    <source>
        <strain evidence="5">LMG 29894</strain>
    </source>
</reference>
<feature type="signal peptide" evidence="2">
    <location>
        <begin position="1"/>
        <end position="20"/>
    </location>
</feature>
<dbReference type="SMART" id="SM00062">
    <property type="entry name" value="PBPb"/>
    <property type="match status" value="1"/>
</dbReference>
<dbReference type="InterPro" id="IPR001638">
    <property type="entry name" value="Solute-binding_3/MltF_N"/>
</dbReference>
<dbReference type="RefSeq" id="WP_378166306.1">
    <property type="nucleotide sequence ID" value="NZ_JBHSBU010000001.1"/>
</dbReference>
<keyword evidence="5" id="KW-1185">Reference proteome</keyword>
<evidence type="ECO:0000256" key="1">
    <source>
        <dbReference type="ARBA" id="ARBA00022729"/>
    </source>
</evidence>
<feature type="chain" id="PRO_5046320435" evidence="2">
    <location>
        <begin position="21"/>
        <end position="255"/>
    </location>
</feature>
<protein>
    <submittedName>
        <fullName evidence="4">Substrate-binding periplasmic protein</fullName>
    </submittedName>
</protein>
<evidence type="ECO:0000256" key="2">
    <source>
        <dbReference type="SAM" id="SignalP"/>
    </source>
</evidence>
<accession>A0ABV8MRU1</accession>
<evidence type="ECO:0000313" key="5">
    <source>
        <dbReference type="Proteomes" id="UP001595791"/>
    </source>
</evidence>
<dbReference type="EMBL" id="JBHSBU010000001">
    <property type="protein sequence ID" value="MFC4160938.1"/>
    <property type="molecule type" value="Genomic_DNA"/>
</dbReference>
<sequence>MKTLALLGMIALLGLGRAQAIEVEVVGNDYSVPKIYNEQGEARGILVDILRYLDRELPQDTLSLRLYPWARAYKLAESGQVAIVGLSLTKERLAIFDYSEPLFYDEVVMVVRKGREFEFTGIEALSGKRLGIGSGGTFGDDFEQARRSGVFMVDEDNGPTVRLKKLLTGRIDVALINPGRAGLNAALKRDPALIGREDDFSVLDRPLKRDANYLGVPKSLKLGDFLERFNQAVRRGYSNGAIPRLIEQYQPRPTP</sequence>
<gene>
    <name evidence="4" type="ORF">ACFOW7_16485</name>
</gene>
<keyword evidence="1 2" id="KW-0732">Signal</keyword>
<dbReference type="Pfam" id="PF00497">
    <property type="entry name" value="SBP_bac_3"/>
    <property type="match status" value="1"/>
</dbReference>
<dbReference type="PANTHER" id="PTHR35936:SF25">
    <property type="entry name" value="ABC TRANSPORTER SUBSTRATE-BINDING PROTEIN"/>
    <property type="match status" value="1"/>
</dbReference>
<organism evidence="4 5">
    <name type="scientific">Chitinimonas lacunae</name>
    <dbReference type="NCBI Taxonomy" id="1963018"/>
    <lineage>
        <taxon>Bacteria</taxon>
        <taxon>Pseudomonadati</taxon>
        <taxon>Pseudomonadota</taxon>
        <taxon>Betaproteobacteria</taxon>
        <taxon>Neisseriales</taxon>
        <taxon>Chitinibacteraceae</taxon>
        <taxon>Chitinimonas</taxon>
    </lineage>
</organism>
<name>A0ABV8MRU1_9NEIS</name>
<comment type="caution">
    <text evidence="4">The sequence shown here is derived from an EMBL/GenBank/DDBJ whole genome shotgun (WGS) entry which is preliminary data.</text>
</comment>
<dbReference type="Proteomes" id="UP001595791">
    <property type="component" value="Unassembled WGS sequence"/>
</dbReference>